<dbReference type="PATRIC" id="fig|217031.6.peg.2623"/>
<evidence type="ECO:0000313" key="3">
    <source>
        <dbReference type="Proteomes" id="UP000077881"/>
    </source>
</evidence>
<dbReference type="EMBL" id="LDJR01000050">
    <property type="protein sequence ID" value="OAK70521.1"/>
    <property type="molecule type" value="Genomic_DNA"/>
</dbReference>
<sequence length="144" mass="16285">MKLETLQKALALSSANTTDEFVDEVLTVYIEQKEAEAAKRGNAPVHYRTAWGRTKEFKAEGFSEDGRTIHIKEGSDFASEETPSLTPGYRDFRRELIEDGVVKKINDEKYVFDKDYTFLSFSTAASVIRGVVLNGTRSFKKMTD</sequence>
<reference evidence="2 3" key="1">
    <citation type="submission" date="2015-05" db="EMBL/GenBank/DDBJ databases">
        <title>Comparison of genome.</title>
        <authorList>
            <person name="Zheng Z."/>
            <person name="Sun M."/>
        </authorList>
    </citation>
    <scope>NUCLEOTIDE SEQUENCE [LARGE SCALE GENOMIC DNA]</scope>
    <source>
        <strain evidence="2 3">G25-74</strain>
    </source>
</reference>
<dbReference type="InterPro" id="IPR025579">
    <property type="entry name" value="DUF4357"/>
</dbReference>
<protein>
    <recommendedName>
        <fullName evidence="1">DUF4357 domain-containing protein</fullName>
    </recommendedName>
</protein>
<keyword evidence="3" id="KW-1185">Reference proteome</keyword>
<name>A0A177ZRB2_9BACI</name>
<evidence type="ECO:0000259" key="1">
    <source>
        <dbReference type="Pfam" id="PF14267"/>
    </source>
</evidence>
<gene>
    <name evidence="2" type="ORF">ABB05_12230</name>
</gene>
<dbReference type="RefSeq" id="WP_057987750.1">
    <property type="nucleotide sequence ID" value="NZ_JAGGKH010000025.1"/>
</dbReference>
<evidence type="ECO:0000313" key="2">
    <source>
        <dbReference type="EMBL" id="OAK70521.1"/>
    </source>
</evidence>
<dbReference type="Pfam" id="PF14267">
    <property type="entry name" value="DUF4357"/>
    <property type="match status" value="1"/>
</dbReference>
<feature type="domain" description="DUF4357" evidence="1">
    <location>
        <begin position="93"/>
        <end position="138"/>
    </location>
</feature>
<dbReference type="OrthoDB" id="9798761at2"/>
<comment type="caution">
    <text evidence="2">The sequence shown here is derived from an EMBL/GenBank/DDBJ whole genome shotgun (WGS) entry which is preliminary data.</text>
</comment>
<dbReference type="Proteomes" id="UP000077881">
    <property type="component" value="Unassembled WGS sequence"/>
</dbReference>
<proteinExistence type="predicted"/>
<organism evidence="2 3">
    <name type="scientific">Lederbergia galactosidilytica</name>
    <dbReference type="NCBI Taxonomy" id="217031"/>
    <lineage>
        <taxon>Bacteria</taxon>
        <taxon>Bacillati</taxon>
        <taxon>Bacillota</taxon>
        <taxon>Bacilli</taxon>
        <taxon>Bacillales</taxon>
        <taxon>Bacillaceae</taxon>
        <taxon>Lederbergia</taxon>
    </lineage>
</organism>
<accession>A0A177ZRB2</accession>
<dbReference type="AlphaFoldDB" id="A0A177ZRB2"/>